<sequence length="271" mass="29446">MSDPGRVPYLSGPRPRVIAHRGFDLDGPGNTLESFRRALDAGADLLESDVRSSVDGVAFLQHDGEIVERGGRRHRVDRLRAEELSKLELVGGEHPVSLADALRLLPLARFNLDVKSADAIAPTVRAVREARAEHRVLVASFSEARRARTLRALPGAATSASALRFVLALVAAHLGATPLIEYALHGIDALQVPERVLGLAVAEPRILRRLRSTGCEIHLWTVNDPDRMRELLRLGVDGLITDRTDLAREAVDDLRSGTGATARRARKSAAT</sequence>
<name>A0A1X7NKU3_9MICO</name>
<dbReference type="STRING" id="1891671.SAMN06295885_1499"/>
<feature type="domain" description="GP-PDE" evidence="1">
    <location>
        <begin position="15"/>
        <end position="251"/>
    </location>
</feature>
<dbReference type="GO" id="GO:0008081">
    <property type="term" value="F:phosphoric diester hydrolase activity"/>
    <property type="evidence" value="ECO:0007669"/>
    <property type="project" value="InterPro"/>
</dbReference>
<dbReference type="RefSeq" id="WP_085475870.1">
    <property type="nucleotide sequence ID" value="NZ_FXBM01000001.1"/>
</dbReference>
<accession>A0A1X7NKU3</accession>
<evidence type="ECO:0000259" key="1">
    <source>
        <dbReference type="PROSITE" id="PS51704"/>
    </source>
</evidence>
<dbReference type="PROSITE" id="PS51704">
    <property type="entry name" value="GP_PDE"/>
    <property type="match status" value="1"/>
</dbReference>
<keyword evidence="3" id="KW-1185">Reference proteome</keyword>
<dbReference type="InterPro" id="IPR017946">
    <property type="entry name" value="PLC-like_Pdiesterase_TIM-brl"/>
</dbReference>
<dbReference type="AlphaFoldDB" id="A0A1X7NKU3"/>
<dbReference type="Proteomes" id="UP000193711">
    <property type="component" value="Unassembled WGS sequence"/>
</dbReference>
<dbReference type="PANTHER" id="PTHR43805:SF1">
    <property type="entry name" value="GP-PDE DOMAIN-CONTAINING PROTEIN"/>
    <property type="match status" value="1"/>
</dbReference>
<dbReference type="Pfam" id="PF03009">
    <property type="entry name" value="GDPD"/>
    <property type="match status" value="1"/>
</dbReference>
<dbReference type="SUPFAM" id="SSF51695">
    <property type="entry name" value="PLC-like phosphodiesterases"/>
    <property type="match status" value="1"/>
</dbReference>
<gene>
    <name evidence="2" type="ORF">SAMN06295885_1499</name>
</gene>
<organism evidence="2 3">
    <name type="scientific">Rathayibacter oskolensis</name>
    <dbReference type="NCBI Taxonomy" id="1891671"/>
    <lineage>
        <taxon>Bacteria</taxon>
        <taxon>Bacillati</taxon>
        <taxon>Actinomycetota</taxon>
        <taxon>Actinomycetes</taxon>
        <taxon>Micrococcales</taxon>
        <taxon>Microbacteriaceae</taxon>
        <taxon>Rathayibacter</taxon>
    </lineage>
</organism>
<protein>
    <submittedName>
        <fullName evidence="2">Glycerophosphoryl diester phosphodiesterase</fullName>
    </submittedName>
</protein>
<dbReference type="OrthoDB" id="5241788at2"/>
<dbReference type="Gene3D" id="3.20.20.190">
    <property type="entry name" value="Phosphatidylinositol (PI) phosphodiesterase"/>
    <property type="match status" value="1"/>
</dbReference>
<dbReference type="InterPro" id="IPR030395">
    <property type="entry name" value="GP_PDE_dom"/>
</dbReference>
<dbReference type="PANTHER" id="PTHR43805">
    <property type="entry name" value="GLYCEROPHOSPHORYL DIESTER PHOSPHODIESTERASE"/>
    <property type="match status" value="1"/>
</dbReference>
<dbReference type="GO" id="GO:0006629">
    <property type="term" value="P:lipid metabolic process"/>
    <property type="evidence" value="ECO:0007669"/>
    <property type="project" value="InterPro"/>
</dbReference>
<reference evidence="3" key="1">
    <citation type="submission" date="2017-04" db="EMBL/GenBank/DDBJ databases">
        <authorList>
            <person name="Varghese N."/>
            <person name="Submissions S."/>
        </authorList>
    </citation>
    <scope>NUCLEOTIDE SEQUENCE [LARGE SCALE GENOMIC DNA]</scope>
    <source>
        <strain evidence="3">VKM Ac-2121</strain>
    </source>
</reference>
<evidence type="ECO:0000313" key="2">
    <source>
        <dbReference type="EMBL" id="SMH38459.1"/>
    </source>
</evidence>
<proteinExistence type="predicted"/>
<dbReference type="EMBL" id="FXBM01000001">
    <property type="protein sequence ID" value="SMH38459.1"/>
    <property type="molecule type" value="Genomic_DNA"/>
</dbReference>
<evidence type="ECO:0000313" key="3">
    <source>
        <dbReference type="Proteomes" id="UP000193711"/>
    </source>
</evidence>